<gene>
    <name evidence="9" type="ORF">HPB51_020244</name>
</gene>
<reference evidence="9" key="2">
    <citation type="submission" date="2021-09" db="EMBL/GenBank/DDBJ databases">
        <authorList>
            <person name="Jia N."/>
            <person name="Wang J."/>
            <person name="Shi W."/>
            <person name="Du L."/>
            <person name="Sun Y."/>
            <person name="Zhan W."/>
            <person name="Jiang J."/>
            <person name="Wang Q."/>
            <person name="Zhang B."/>
            <person name="Ji P."/>
            <person name="Sakyi L.B."/>
            <person name="Cui X."/>
            <person name="Yuan T."/>
            <person name="Jiang B."/>
            <person name="Yang W."/>
            <person name="Lam T.T.-Y."/>
            <person name="Chang Q."/>
            <person name="Ding S."/>
            <person name="Wang X."/>
            <person name="Zhu J."/>
            <person name="Ruan X."/>
            <person name="Zhao L."/>
            <person name="Wei J."/>
            <person name="Que T."/>
            <person name="Du C."/>
            <person name="Cheng J."/>
            <person name="Dai P."/>
            <person name="Han X."/>
            <person name="Huang E."/>
            <person name="Gao Y."/>
            <person name="Liu J."/>
            <person name="Shao H."/>
            <person name="Ye R."/>
            <person name="Li L."/>
            <person name="Wei W."/>
            <person name="Wang X."/>
            <person name="Wang C."/>
            <person name="Huo Q."/>
            <person name="Li W."/>
            <person name="Guo W."/>
            <person name="Chen H."/>
            <person name="Chen S."/>
            <person name="Zhou L."/>
            <person name="Zhou L."/>
            <person name="Ni X."/>
            <person name="Tian J."/>
            <person name="Zhou Y."/>
            <person name="Sheng Y."/>
            <person name="Liu T."/>
            <person name="Pan Y."/>
            <person name="Xia L."/>
            <person name="Li J."/>
            <person name="Zhao F."/>
            <person name="Cao W."/>
        </authorList>
    </citation>
    <scope>NUCLEOTIDE SEQUENCE</scope>
    <source>
        <strain evidence="9">Rmic-2018</strain>
        <tissue evidence="9">Larvae</tissue>
    </source>
</reference>
<evidence type="ECO:0000259" key="8">
    <source>
        <dbReference type="PROSITE" id="PS50950"/>
    </source>
</evidence>
<dbReference type="AlphaFoldDB" id="A0A9J6ETZ0"/>
<dbReference type="GO" id="GO:0003677">
    <property type="term" value="F:DNA binding"/>
    <property type="evidence" value="ECO:0007669"/>
    <property type="project" value="UniProtKB-UniRule"/>
</dbReference>
<keyword evidence="7" id="KW-0472">Membrane</keyword>
<feature type="region of interest" description="Disordered" evidence="6">
    <location>
        <begin position="328"/>
        <end position="371"/>
    </location>
</feature>
<evidence type="ECO:0000256" key="4">
    <source>
        <dbReference type="ARBA" id="ARBA00023125"/>
    </source>
</evidence>
<keyword evidence="7" id="KW-1133">Transmembrane helix</keyword>
<feature type="domain" description="THAP-type" evidence="8">
    <location>
        <begin position="241"/>
        <end position="332"/>
    </location>
</feature>
<dbReference type="Pfam" id="PF21787">
    <property type="entry name" value="TNP-like_RNaseH_N"/>
    <property type="match status" value="1"/>
</dbReference>
<reference evidence="9" key="1">
    <citation type="journal article" date="2020" name="Cell">
        <title>Large-Scale Comparative Analyses of Tick Genomes Elucidate Their Genetic Diversity and Vector Capacities.</title>
        <authorList>
            <consortium name="Tick Genome and Microbiome Consortium (TIGMIC)"/>
            <person name="Jia N."/>
            <person name="Wang J."/>
            <person name="Shi W."/>
            <person name="Du L."/>
            <person name="Sun Y."/>
            <person name="Zhan W."/>
            <person name="Jiang J.F."/>
            <person name="Wang Q."/>
            <person name="Zhang B."/>
            <person name="Ji P."/>
            <person name="Bell-Sakyi L."/>
            <person name="Cui X.M."/>
            <person name="Yuan T.T."/>
            <person name="Jiang B.G."/>
            <person name="Yang W.F."/>
            <person name="Lam T.T."/>
            <person name="Chang Q.C."/>
            <person name="Ding S.J."/>
            <person name="Wang X.J."/>
            <person name="Zhu J.G."/>
            <person name="Ruan X.D."/>
            <person name="Zhao L."/>
            <person name="Wei J.T."/>
            <person name="Ye R.Z."/>
            <person name="Que T.C."/>
            <person name="Du C.H."/>
            <person name="Zhou Y.H."/>
            <person name="Cheng J.X."/>
            <person name="Dai P.F."/>
            <person name="Guo W.B."/>
            <person name="Han X.H."/>
            <person name="Huang E.J."/>
            <person name="Li L.F."/>
            <person name="Wei W."/>
            <person name="Gao Y.C."/>
            <person name="Liu J.Z."/>
            <person name="Shao H.Z."/>
            <person name="Wang X."/>
            <person name="Wang C.C."/>
            <person name="Yang T.C."/>
            <person name="Huo Q.B."/>
            <person name="Li W."/>
            <person name="Chen H.Y."/>
            <person name="Chen S.E."/>
            <person name="Zhou L.G."/>
            <person name="Ni X.B."/>
            <person name="Tian J.H."/>
            <person name="Sheng Y."/>
            <person name="Liu T."/>
            <person name="Pan Y.S."/>
            <person name="Xia L.Y."/>
            <person name="Li J."/>
            <person name="Zhao F."/>
            <person name="Cao W.C."/>
        </authorList>
    </citation>
    <scope>NUCLEOTIDE SEQUENCE</scope>
    <source>
        <strain evidence="9">Rmic-2018</strain>
    </source>
</reference>
<dbReference type="Proteomes" id="UP000821866">
    <property type="component" value="Chromosome 10"/>
</dbReference>
<dbReference type="GO" id="GO:0008270">
    <property type="term" value="F:zinc ion binding"/>
    <property type="evidence" value="ECO:0007669"/>
    <property type="project" value="UniProtKB-KW"/>
</dbReference>
<feature type="transmembrane region" description="Helical" evidence="7">
    <location>
        <begin position="48"/>
        <end position="68"/>
    </location>
</feature>
<keyword evidence="2 5" id="KW-0863">Zinc-finger</keyword>
<evidence type="ECO:0000256" key="6">
    <source>
        <dbReference type="SAM" id="MobiDB-lite"/>
    </source>
</evidence>
<dbReference type="Pfam" id="PF05485">
    <property type="entry name" value="THAP"/>
    <property type="match status" value="1"/>
</dbReference>
<feature type="compositionally biased region" description="Pro residues" evidence="6">
    <location>
        <begin position="94"/>
        <end position="105"/>
    </location>
</feature>
<proteinExistence type="predicted"/>
<keyword evidence="3" id="KW-0862">Zinc</keyword>
<keyword evidence="7" id="KW-0812">Transmembrane</keyword>
<dbReference type="InterPro" id="IPR006612">
    <property type="entry name" value="THAP_Znf"/>
</dbReference>
<keyword evidence="4 5" id="KW-0238">DNA-binding</keyword>
<accession>A0A9J6ETZ0</accession>
<protein>
    <recommendedName>
        <fullName evidence="8">THAP-type domain-containing protein</fullName>
    </recommendedName>
</protein>
<evidence type="ECO:0000313" key="9">
    <source>
        <dbReference type="EMBL" id="KAH8037963.1"/>
    </source>
</evidence>
<keyword evidence="1" id="KW-0479">Metal-binding</keyword>
<keyword evidence="10" id="KW-1185">Reference proteome</keyword>
<evidence type="ECO:0000256" key="2">
    <source>
        <dbReference type="ARBA" id="ARBA00022771"/>
    </source>
</evidence>
<dbReference type="InterPro" id="IPR052224">
    <property type="entry name" value="THAP_domain_protein"/>
</dbReference>
<dbReference type="InterPro" id="IPR048366">
    <property type="entry name" value="TNP-like_GBD"/>
</dbReference>
<dbReference type="SMART" id="SM00980">
    <property type="entry name" value="THAP"/>
    <property type="match status" value="1"/>
</dbReference>
<dbReference type="PROSITE" id="PS50950">
    <property type="entry name" value="ZF_THAP"/>
    <property type="match status" value="1"/>
</dbReference>
<evidence type="ECO:0000256" key="5">
    <source>
        <dbReference type="PROSITE-ProRule" id="PRU00309"/>
    </source>
</evidence>
<feature type="region of interest" description="Disordered" evidence="6">
    <location>
        <begin position="81"/>
        <end position="111"/>
    </location>
</feature>
<evidence type="ECO:0000256" key="3">
    <source>
        <dbReference type="ARBA" id="ARBA00022833"/>
    </source>
</evidence>
<dbReference type="Pfam" id="PF21788">
    <property type="entry name" value="TNP-like_GBD"/>
    <property type="match status" value="1"/>
</dbReference>
<sequence length="702" mass="78895">MALPHLQLRRWLSFMAEVLFLAGIIWLLLLTVASLLSAGSQKTSAAEHAGGLLVGLLFVLPAPMLFLVDAICRRAPRTSQDVTLRPAARRRRPPPVQREPSPPSSPELAEEGGLMASFPSTQTPWWAERPPTYEEAIRMPKFEGLHTPRVHQPRVYYQAGNSHRAQGTAPRIQPGSDEWIFEYPEGSLLHILLQLRKAPCLVFSVCHVRRTLLQVGDEEEISVHPAKSVPPSPAASQASAVFSPTATAPCMTYYTPDLPREHLFQRPRSSSYLLPLGPSPTSGVALGSTCSGKHRWEPSDRSKVCSLHFTAEDYRTVTKRKMLKPTAVPSLFPASPDPRGQDPMPRKKAAKTNAGGNNAGTHTSKNTEMLDENDKKAEFLKEQLQCLREKNHRWKEVTIRQAIMWQAKSPCGYEMLRRSGCLTLPSRMTLKRYIGYCTGAVVSSLMKQRLHTESTHLSEREKMGSLIVDEMSLKQALTYEKKGDKVHGLVEMGGLEKEVGIQNELATHLLAFVFVGLSTHYTLPVGYYFTQSVKGDHLHQLTLEVIKSIEEAGFQVVRLVADNHASNKKMFTMLGNGRMMPVVPHPMDMNRRLFLSFDHCHILKNLRNQMLSTKRVLFNNGHYYSPTYLRKLLDITEKQSSFKLVRNLTQKHVYPTNFEKLSVKRAVEVFSPQACIRKGVNPFSVSVTHSQILCIPCRHHNA</sequence>
<dbReference type="EMBL" id="JABSTU010000002">
    <property type="protein sequence ID" value="KAH8037963.1"/>
    <property type="molecule type" value="Genomic_DNA"/>
</dbReference>
<dbReference type="PANTHER" id="PTHR46927:SF3">
    <property type="entry name" value="THAP-TYPE DOMAIN-CONTAINING PROTEIN"/>
    <property type="match status" value="1"/>
</dbReference>
<comment type="caution">
    <text evidence="9">The sequence shown here is derived from an EMBL/GenBank/DDBJ whole genome shotgun (WGS) entry which is preliminary data.</text>
</comment>
<dbReference type="InterPro" id="IPR048365">
    <property type="entry name" value="TNP-like_RNaseH_N"/>
</dbReference>
<dbReference type="SUPFAM" id="SSF57716">
    <property type="entry name" value="Glucocorticoid receptor-like (DNA-binding domain)"/>
    <property type="match status" value="1"/>
</dbReference>
<dbReference type="PANTHER" id="PTHR46927">
    <property type="entry name" value="AGAP005574-PA"/>
    <property type="match status" value="1"/>
</dbReference>
<name>A0A9J6ETZ0_RHIMP</name>
<feature type="compositionally biased region" description="Low complexity" evidence="6">
    <location>
        <begin position="351"/>
        <end position="363"/>
    </location>
</feature>
<evidence type="ECO:0000313" key="10">
    <source>
        <dbReference type="Proteomes" id="UP000821866"/>
    </source>
</evidence>
<feature type="transmembrane region" description="Helical" evidence="7">
    <location>
        <begin position="12"/>
        <end position="36"/>
    </location>
</feature>
<organism evidence="9 10">
    <name type="scientific">Rhipicephalus microplus</name>
    <name type="common">Cattle tick</name>
    <name type="synonym">Boophilus microplus</name>
    <dbReference type="NCBI Taxonomy" id="6941"/>
    <lineage>
        <taxon>Eukaryota</taxon>
        <taxon>Metazoa</taxon>
        <taxon>Ecdysozoa</taxon>
        <taxon>Arthropoda</taxon>
        <taxon>Chelicerata</taxon>
        <taxon>Arachnida</taxon>
        <taxon>Acari</taxon>
        <taxon>Parasitiformes</taxon>
        <taxon>Ixodida</taxon>
        <taxon>Ixodoidea</taxon>
        <taxon>Ixodidae</taxon>
        <taxon>Rhipicephalinae</taxon>
        <taxon>Rhipicephalus</taxon>
        <taxon>Boophilus</taxon>
    </lineage>
</organism>
<evidence type="ECO:0000256" key="1">
    <source>
        <dbReference type="ARBA" id="ARBA00022723"/>
    </source>
</evidence>
<evidence type="ECO:0000256" key="7">
    <source>
        <dbReference type="SAM" id="Phobius"/>
    </source>
</evidence>